<evidence type="ECO:0000256" key="8">
    <source>
        <dbReference type="PIRSR" id="PIRSR001589-3"/>
    </source>
</evidence>
<dbReference type="Pfam" id="PF13537">
    <property type="entry name" value="GATase_7"/>
    <property type="match status" value="1"/>
</dbReference>
<dbReference type="InterPro" id="IPR033738">
    <property type="entry name" value="AsnB_N"/>
</dbReference>
<evidence type="ECO:0000256" key="6">
    <source>
        <dbReference type="PIRSR" id="PIRSR001589-1"/>
    </source>
</evidence>
<accession>A0A8H6T322</accession>
<dbReference type="RefSeq" id="XP_037223581.1">
    <property type="nucleotide sequence ID" value="XM_037360696.1"/>
</dbReference>
<evidence type="ECO:0000256" key="5">
    <source>
        <dbReference type="PIRNR" id="PIRNR001589"/>
    </source>
</evidence>
<name>A0A8H6T322_9AGAR</name>
<dbReference type="PANTHER" id="PTHR43284">
    <property type="entry name" value="ASPARAGINE SYNTHETASE (GLUTAMINE-HYDROLYZING)"/>
    <property type="match status" value="1"/>
</dbReference>
<dbReference type="GO" id="GO:0005829">
    <property type="term" value="C:cytosol"/>
    <property type="evidence" value="ECO:0007669"/>
    <property type="project" value="TreeGrafter"/>
</dbReference>
<dbReference type="GO" id="GO:0005524">
    <property type="term" value="F:ATP binding"/>
    <property type="evidence" value="ECO:0007669"/>
    <property type="project" value="UniProtKB-KW"/>
</dbReference>
<protein>
    <submittedName>
        <fullName evidence="10">Asparagine synthase</fullName>
    </submittedName>
</protein>
<keyword evidence="2 5" id="KW-0547">Nucleotide-binding</keyword>
<sequence length="690" mass="76800">MCGLTSVFYPDGVTPPPAEETRQKLEASCKMLVHRGPDSEGTYVSPDGRLGFGHTRLSIIDLKTGQQPLSDEEEYIHCIVNGEIYDHDRIRAEMVEQGYVFKTKSDSELVVQLYKRDGFNCLRDLRGEWAFVLYDARRRLVFAARDRLGIRPLHYTYHNGAILFASEIKAFIPLGWKPEWDIESIVDNGEFADERTTFKGVSKLAAGFFAVARAGGTLKTEAYWDLSYSDETKVKYTQTVDEMIETTREHLVKAVQLRLRSDVPLAFYLSGGIDSSTVAGISQKLLKEKNPDATITVFTLHYIEDPSTDESPLAEHTAEFIGANLVKVPTTEALLVEVLEDTIYHGEQPSATFHACGKTLLSRAVKKGGFKVVLTGEGSDEIFGGYPWFGLDLLQAADPSGEALGLDLPNEKQRAGLRAGYQAASGLPARQASEMAPERANAPRPLTTTASHLVPARVFYGVNTEMLKPEVVAAYGAVDVGRRTEEGVDARVREMSISGRWHPMHVSQYITTKTLLTRAILSAVGDRADMMNSIESRAAFLDHHLVDYVNSLPASLKMRPIANAPDQKPPYQLTEKWILRQAAKPFISNEVYERKKVIYNPPPAPAAIQADGQGELLPLQKHLKQRITKETVERLGFIRWDYIKEQLDAYLDRPAFLPKGAFDPRGGMLMAVLSYVVLQERFGIPTYVAA</sequence>
<dbReference type="Gene3D" id="3.40.50.620">
    <property type="entry name" value="HUPs"/>
    <property type="match status" value="2"/>
</dbReference>
<dbReference type="CDD" id="cd00712">
    <property type="entry name" value="AsnB"/>
    <property type="match status" value="1"/>
</dbReference>
<dbReference type="PROSITE" id="PS51278">
    <property type="entry name" value="GATASE_TYPE_2"/>
    <property type="match status" value="1"/>
</dbReference>
<comment type="similarity">
    <text evidence="1">Belongs to the asparagine synthetase family.</text>
</comment>
<keyword evidence="6" id="KW-0061">Asparagine biosynthesis</keyword>
<dbReference type="InterPro" id="IPR029055">
    <property type="entry name" value="Ntn_hydrolases_N"/>
</dbReference>
<dbReference type="GO" id="GO:0006529">
    <property type="term" value="P:asparagine biosynthetic process"/>
    <property type="evidence" value="ECO:0007669"/>
    <property type="project" value="UniProtKB-KW"/>
</dbReference>
<feature type="binding site" evidence="7">
    <location>
        <position position="106"/>
    </location>
    <ligand>
        <name>L-glutamine</name>
        <dbReference type="ChEBI" id="CHEBI:58359"/>
    </ligand>
</feature>
<keyword evidence="11" id="KW-1185">Reference proteome</keyword>
<dbReference type="OrthoDB" id="409189at2759"/>
<evidence type="ECO:0000313" key="10">
    <source>
        <dbReference type="EMBL" id="KAF7310131.1"/>
    </source>
</evidence>
<keyword evidence="3 5" id="KW-0067">ATP-binding</keyword>
<dbReference type="Gene3D" id="3.60.20.10">
    <property type="entry name" value="Glutamine Phosphoribosylpyrophosphate, subunit 1, domain 1"/>
    <property type="match status" value="1"/>
</dbReference>
<evidence type="ECO:0000256" key="2">
    <source>
        <dbReference type="ARBA" id="ARBA00022741"/>
    </source>
</evidence>
<dbReference type="PANTHER" id="PTHR43284:SF1">
    <property type="entry name" value="ASPARAGINE SYNTHETASE"/>
    <property type="match status" value="1"/>
</dbReference>
<feature type="domain" description="Glutamine amidotransferase type-2" evidence="9">
    <location>
        <begin position="2"/>
        <end position="215"/>
    </location>
</feature>
<keyword evidence="4 6" id="KW-0315">Glutamine amidotransferase</keyword>
<proteinExistence type="inferred from homology"/>
<evidence type="ECO:0000256" key="3">
    <source>
        <dbReference type="ARBA" id="ARBA00022840"/>
    </source>
</evidence>
<evidence type="ECO:0000256" key="4">
    <source>
        <dbReference type="ARBA" id="ARBA00022962"/>
    </source>
</evidence>
<dbReference type="InterPro" id="IPR051786">
    <property type="entry name" value="ASN_synthetase/amidase"/>
</dbReference>
<dbReference type="InterPro" id="IPR014729">
    <property type="entry name" value="Rossmann-like_a/b/a_fold"/>
</dbReference>
<feature type="active site" description="For GATase activity" evidence="6">
    <location>
        <position position="2"/>
    </location>
</feature>
<evidence type="ECO:0000256" key="1">
    <source>
        <dbReference type="ARBA" id="ARBA00005752"/>
    </source>
</evidence>
<comment type="caution">
    <text evidence="10">The sequence shown here is derived from an EMBL/GenBank/DDBJ whole genome shotgun (WGS) entry which is preliminary data.</text>
</comment>
<dbReference type="Proteomes" id="UP000636479">
    <property type="component" value="Unassembled WGS sequence"/>
</dbReference>
<dbReference type="CDD" id="cd01991">
    <property type="entry name" value="Asn_synthase_B_C"/>
    <property type="match status" value="1"/>
</dbReference>
<dbReference type="InterPro" id="IPR006426">
    <property type="entry name" value="Asn_synth_AEB"/>
</dbReference>
<evidence type="ECO:0000259" key="9">
    <source>
        <dbReference type="PROSITE" id="PS51278"/>
    </source>
</evidence>
<feature type="site" description="Important for beta-aspartyl-AMP intermediate formation" evidence="8">
    <location>
        <position position="377"/>
    </location>
</feature>
<dbReference type="GeneID" id="59343212"/>
<dbReference type="InterPro" id="IPR001962">
    <property type="entry name" value="Asn_synthase"/>
</dbReference>
<keyword evidence="6" id="KW-0028">Amino-acid biosynthesis</keyword>
<reference evidence="10" key="1">
    <citation type="submission" date="2020-05" db="EMBL/GenBank/DDBJ databases">
        <title>Mycena genomes resolve the evolution of fungal bioluminescence.</title>
        <authorList>
            <person name="Tsai I.J."/>
        </authorList>
    </citation>
    <scope>NUCLEOTIDE SEQUENCE</scope>
    <source>
        <strain evidence="10">171206Taipei</strain>
    </source>
</reference>
<organism evidence="10 11">
    <name type="scientific">Mycena indigotica</name>
    <dbReference type="NCBI Taxonomy" id="2126181"/>
    <lineage>
        <taxon>Eukaryota</taxon>
        <taxon>Fungi</taxon>
        <taxon>Dikarya</taxon>
        <taxon>Basidiomycota</taxon>
        <taxon>Agaricomycotina</taxon>
        <taxon>Agaricomycetes</taxon>
        <taxon>Agaricomycetidae</taxon>
        <taxon>Agaricales</taxon>
        <taxon>Marasmiineae</taxon>
        <taxon>Mycenaceae</taxon>
        <taxon>Mycena</taxon>
    </lineage>
</organism>
<dbReference type="GO" id="GO:0004066">
    <property type="term" value="F:asparagine synthase (glutamine-hydrolyzing) activity"/>
    <property type="evidence" value="ECO:0007669"/>
    <property type="project" value="InterPro"/>
</dbReference>
<dbReference type="InterPro" id="IPR017932">
    <property type="entry name" value="GATase_2_dom"/>
</dbReference>
<feature type="binding site" evidence="7">
    <location>
        <position position="303"/>
    </location>
    <ligand>
        <name>ATP</name>
        <dbReference type="ChEBI" id="CHEBI:30616"/>
    </ligand>
</feature>
<dbReference type="PIRSF" id="PIRSF001589">
    <property type="entry name" value="Asn_synthetase_glu-h"/>
    <property type="match status" value="1"/>
</dbReference>
<dbReference type="SUPFAM" id="SSF56235">
    <property type="entry name" value="N-terminal nucleophile aminohydrolases (Ntn hydrolases)"/>
    <property type="match status" value="1"/>
</dbReference>
<gene>
    <name evidence="10" type="ORF">MIND_00386500</name>
</gene>
<dbReference type="Pfam" id="PF00733">
    <property type="entry name" value="Asn_synthase"/>
    <property type="match status" value="1"/>
</dbReference>
<evidence type="ECO:0000256" key="7">
    <source>
        <dbReference type="PIRSR" id="PIRSR001589-2"/>
    </source>
</evidence>
<dbReference type="EMBL" id="JACAZF010000003">
    <property type="protein sequence ID" value="KAF7310131.1"/>
    <property type="molecule type" value="Genomic_DNA"/>
</dbReference>
<dbReference type="NCBIfam" id="TIGR01536">
    <property type="entry name" value="asn_synth_AEB"/>
    <property type="match status" value="1"/>
</dbReference>
<dbReference type="AlphaFoldDB" id="A0A8H6T322"/>
<dbReference type="SUPFAM" id="SSF52402">
    <property type="entry name" value="Adenine nucleotide alpha hydrolases-like"/>
    <property type="match status" value="1"/>
</dbReference>
<evidence type="ECO:0000313" key="11">
    <source>
        <dbReference type="Proteomes" id="UP000636479"/>
    </source>
</evidence>